<organism evidence="1 2">
    <name type="scientific">Kipferlia bialata</name>
    <dbReference type="NCBI Taxonomy" id="797122"/>
    <lineage>
        <taxon>Eukaryota</taxon>
        <taxon>Metamonada</taxon>
        <taxon>Carpediemonas-like organisms</taxon>
        <taxon>Kipferlia</taxon>
    </lineage>
</organism>
<dbReference type="InterPro" id="IPR011989">
    <property type="entry name" value="ARM-like"/>
</dbReference>
<dbReference type="Proteomes" id="UP000265618">
    <property type="component" value="Unassembled WGS sequence"/>
</dbReference>
<dbReference type="EMBL" id="BDIP01003674">
    <property type="protein sequence ID" value="GCA63476.1"/>
    <property type="molecule type" value="Genomic_DNA"/>
</dbReference>
<evidence type="ECO:0000313" key="2">
    <source>
        <dbReference type="Proteomes" id="UP000265618"/>
    </source>
</evidence>
<dbReference type="AlphaFoldDB" id="A0A391NU01"/>
<dbReference type="SUPFAM" id="SSF48371">
    <property type="entry name" value="ARM repeat"/>
    <property type="match status" value="1"/>
</dbReference>
<proteinExistence type="predicted"/>
<comment type="caution">
    <text evidence="1">The sequence shown here is derived from an EMBL/GenBank/DDBJ whole genome shotgun (WGS) entry which is preliminary data.</text>
</comment>
<name>A0A391NU01_9EUKA</name>
<sequence>ARGRDRVQGMELLVSTCVDAVSMHLQNQSHSHKKHRPLRLSSPDIQAVVGGGALDMLLSLLATFVSEGDIKGSPKLRSACFDCMRALCVTSQDARDGLLSLGVLEALRRYLELAKTQMNREIATGRKARALPVTLPLFIAALCSSAPREYKEEAISVLLPLLLSFLASFLKQRSAETPLCLHCIAHVAGGSANGVSRLLDASTLLSKAVGFSNVRPQSAAAHRTHQDRVRQTTKEVHLSPTSQALCVFVQTSPTLCGLSLPPPSPASVSSSLSAQYTLTRQYAAELVVRLGIEVGREGGDMEPLGKGKLYFRAVLLLEDTKPSLAEVGKETVRQRTRG</sequence>
<dbReference type="Gene3D" id="1.25.10.10">
    <property type="entry name" value="Leucine-rich Repeat Variant"/>
    <property type="match status" value="1"/>
</dbReference>
<protein>
    <submittedName>
        <fullName evidence="1">Uncharacterized protein</fullName>
    </submittedName>
</protein>
<gene>
    <name evidence="1" type="ORF">KIPB_010151</name>
</gene>
<keyword evidence="2" id="KW-1185">Reference proteome</keyword>
<accession>A0A391NU01</accession>
<reference evidence="1 2" key="1">
    <citation type="journal article" date="2018" name="PLoS ONE">
        <title>The draft genome of Kipferlia bialata reveals reductive genome evolution in fornicate parasites.</title>
        <authorList>
            <person name="Tanifuji G."/>
            <person name="Takabayashi S."/>
            <person name="Kume K."/>
            <person name="Takagi M."/>
            <person name="Nakayama T."/>
            <person name="Kamikawa R."/>
            <person name="Inagaki Y."/>
            <person name="Hashimoto T."/>
        </authorList>
    </citation>
    <scope>NUCLEOTIDE SEQUENCE [LARGE SCALE GENOMIC DNA]</scope>
    <source>
        <strain evidence="1">NY0173</strain>
    </source>
</reference>
<evidence type="ECO:0000313" key="1">
    <source>
        <dbReference type="EMBL" id="GCA63476.1"/>
    </source>
</evidence>
<feature type="non-terminal residue" evidence="1">
    <location>
        <position position="1"/>
    </location>
</feature>
<dbReference type="InterPro" id="IPR016024">
    <property type="entry name" value="ARM-type_fold"/>
</dbReference>